<evidence type="ECO:0000256" key="2">
    <source>
        <dbReference type="ARBA" id="ARBA00022723"/>
    </source>
</evidence>
<dbReference type="Proteomes" id="UP000037997">
    <property type="component" value="Unassembled WGS sequence"/>
</dbReference>
<keyword evidence="5" id="KW-0408">Iron</keyword>
<feature type="domain" description="Uracil-DNA glycosylase-like" evidence="8">
    <location>
        <begin position="64"/>
        <end position="203"/>
    </location>
</feature>
<dbReference type="PATRIC" id="fig|35818.10.peg.1591"/>
<dbReference type="GO" id="GO:0097506">
    <property type="term" value="F:deaminated base DNA N-glycosylase activity"/>
    <property type="evidence" value="ECO:0007669"/>
    <property type="project" value="UniProtKB-ARBA"/>
</dbReference>
<dbReference type="InterPro" id="IPR051536">
    <property type="entry name" value="UDG_Type-4/5"/>
</dbReference>
<evidence type="ECO:0000256" key="1">
    <source>
        <dbReference type="ARBA" id="ARBA00022485"/>
    </source>
</evidence>
<dbReference type="InterPro" id="IPR036895">
    <property type="entry name" value="Uracil-DNA_glycosylase-like_sf"/>
</dbReference>
<evidence type="ECO:0000256" key="7">
    <source>
        <dbReference type="ARBA" id="ARBA00023204"/>
    </source>
</evidence>
<dbReference type="AlphaFoldDB" id="A0A0N0LRI3"/>
<dbReference type="GO" id="GO:0006281">
    <property type="term" value="P:DNA repair"/>
    <property type="evidence" value="ECO:0007669"/>
    <property type="project" value="UniProtKB-KW"/>
</dbReference>
<dbReference type="GO" id="GO:0051539">
    <property type="term" value="F:4 iron, 4 sulfur cluster binding"/>
    <property type="evidence" value="ECO:0007669"/>
    <property type="project" value="UniProtKB-KW"/>
</dbReference>
<keyword evidence="7" id="KW-0234">DNA repair</keyword>
<evidence type="ECO:0000313" key="11">
    <source>
        <dbReference type="Proteomes" id="UP000037800"/>
    </source>
</evidence>
<keyword evidence="6" id="KW-0411">Iron-sulfur</keyword>
<evidence type="ECO:0000256" key="4">
    <source>
        <dbReference type="ARBA" id="ARBA00022801"/>
    </source>
</evidence>
<dbReference type="STRING" id="35818.HPU229336_08065"/>
<dbReference type="RefSeq" id="WP_005020753.1">
    <property type="nucleotide sequence ID" value="NZ_CABKNZ010000044.1"/>
</dbReference>
<reference evidence="11 12" key="1">
    <citation type="submission" date="2014-06" db="EMBL/GenBank/DDBJ databases">
        <title>Helicobacter pullorum isolates in fresh chicken meat - phenotypic and genotypic features.</title>
        <authorList>
            <person name="Borges V."/>
            <person name="Santos A."/>
            <person name="Correia C.B."/>
            <person name="Saraiva M."/>
            <person name="Menard A."/>
            <person name="Vieira L."/>
            <person name="Sampaio D.A."/>
            <person name="Gomes J.P."/>
            <person name="Oleastro M."/>
        </authorList>
    </citation>
    <scope>NUCLEOTIDE SEQUENCE [LARGE SCALE GENOMIC DNA]</scope>
    <source>
        <strain evidence="10 12">229334/12</strain>
        <strain evidence="9 11">229336/12</strain>
    </source>
</reference>
<sequence>MQQLQQALLLKKLYLLKSMDFHYCDVYFKKPTQKSFQSNNAKDLHSSIQACQLCSQKLSKPHTGLCNPNSKITFISTTPILDTQLRFASKGAQMLKKIIENVFELRLNEVSILSLLKCEIPQTTQKDAIENCFGYLLKQLEFSHTQTIVILGETTYNHFTKDKTPYKNIQGKILTWNHYTLFPTFSLMQLLTNQSLKAQAHREFLTLKGYLCK</sequence>
<comment type="caution">
    <text evidence="10">The sequence shown here is derived from an EMBL/GenBank/DDBJ whole genome shotgun (WGS) entry which is preliminary data.</text>
</comment>
<organism evidence="10 12">
    <name type="scientific">Helicobacter pullorum</name>
    <dbReference type="NCBI Taxonomy" id="35818"/>
    <lineage>
        <taxon>Bacteria</taxon>
        <taxon>Pseudomonadati</taxon>
        <taxon>Campylobacterota</taxon>
        <taxon>Epsilonproteobacteria</taxon>
        <taxon>Campylobacterales</taxon>
        <taxon>Helicobacteraceae</taxon>
        <taxon>Helicobacter</taxon>
    </lineage>
</organism>
<evidence type="ECO:0000256" key="5">
    <source>
        <dbReference type="ARBA" id="ARBA00023004"/>
    </source>
</evidence>
<dbReference type="EMBL" id="JNOC01000016">
    <property type="protein sequence ID" value="KPH56284.1"/>
    <property type="molecule type" value="Genomic_DNA"/>
</dbReference>
<proteinExistence type="predicted"/>
<dbReference type="PANTHER" id="PTHR33693">
    <property type="entry name" value="TYPE-5 URACIL-DNA GLYCOSYLASE"/>
    <property type="match status" value="1"/>
</dbReference>
<evidence type="ECO:0000259" key="8">
    <source>
        <dbReference type="Pfam" id="PF03167"/>
    </source>
</evidence>
<dbReference type="GO" id="GO:0046872">
    <property type="term" value="F:metal ion binding"/>
    <property type="evidence" value="ECO:0007669"/>
    <property type="project" value="UniProtKB-KW"/>
</dbReference>
<evidence type="ECO:0000256" key="6">
    <source>
        <dbReference type="ARBA" id="ARBA00023014"/>
    </source>
</evidence>
<dbReference type="SUPFAM" id="SSF52141">
    <property type="entry name" value="Uracil-DNA glycosylase-like"/>
    <property type="match status" value="1"/>
</dbReference>
<keyword evidence="1" id="KW-0004">4Fe-4S</keyword>
<keyword evidence="4" id="KW-0378">Hydrolase</keyword>
<evidence type="ECO:0000313" key="9">
    <source>
        <dbReference type="EMBL" id="KPH51349.1"/>
    </source>
</evidence>
<evidence type="ECO:0000313" key="12">
    <source>
        <dbReference type="Proteomes" id="UP000037997"/>
    </source>
</evidence>
<dbReference type="EMBL" id="JNUR01000006">
    <property type="protein sequence ID" value="KPH51349.1"/>
    <property type="molecule type" value="Genomic_DNA"/>
</dbReference>
<dbReference type="Gene3D" id="3.40.470.10">
    <property type="entry name" value="Uracil-DNA glycosylase-like domain"/>
    <property type="match status" value="1"/>
</dbReference>
<keyword evidence="3" id="KW-0227">DNA damage</keyword>
<dbReference type="InterPro" id="IPR005122">
    <property type="entry name" value="Uracil-DNA_glycosylase-like"/>
</dbReference>
<gene>
    <name evidence="10" type="ORF">HPU229334_02525</name>
    <name evidence="9" type="ORF">HPU229336_08065</name>
</gene>
<dbReference type="Proteomes" id="UP000037800">
    <property type="component" value="Unassembled WGS sequence"/>
</dbReference>
<protein>
    <submittedName>
        <fullName evidence="10">Uracil-DNA glycosylase</fullName>
    </submittedName>
</protein>
<evidence type="ECO:0000256" key="3">
    <source>
        <dbReference type="ARBA" id="ARBA00022763"/>
    </source>
</evidence>
<keyword evidence="2" id="KW-0479">Metal-binding</keyword>
<name>A0A0N0LRI3_9HELI</name>
<evidence type="ECO:0000313" key="10">
    <source>
        <dbReference type="EMBL" id="KPH56284.1"/>
    </source>
</evidence>
<accession>A0A0N0LRI3</accession>
<dbReference type="Pfam" id="PF03167">
    <property type="entry name" value="UDG"/>
    <property type="match status" value="1"/>
</dbReference>